<protein>
    <submittedName>
        <fullName evidence="1">Uncharacterized protein</fullName>
    </submittedName>
</protein>
<organism evidence="1 2">
    <name type="scientific">Candidatus Epulonipiscium fishelsonii</name>
    <dbReference type="NCBI Taxonomy" id="77094"/>
    <lineage>
        <taxon>Bacteria</taxon>
        <taxon>Bacillati</taxon>
        <taxon>Bacillota</taxon>
        <taxon>Clostridia</taxon>
        <taxon>Lachnospirales</taxon>
        <taxon>Lachnospiraceae</taxon>
        <taxon>Candidatus Epulonipiscium</taxon>
    </lineage>
</organism>
<evidence type="ECO:0000313" key="1">
    <source>
        <dbReference type="EMBL" id="ONI38196.1"/>
    </source>
</evidence>
<reference evidence="1" key="1">
    <citation type="submission" date="2016-08" db="EMBL/GenBank/DDBJ databases">
        <authorList>
            <person name="Ngugi D.K."/>
            <person name="Miyake S."/>
            <person name="Stingl U."/>
        </authorList>
    </citation>
    <scope>NUCLEOTIDE SEQUENCE</scope>
    <source>
        <strain evidence="1">SCG-B11WGA-EpuloA1</strain>
    </source>
</reference>
<comment type="caution">
    <text evidence="1">The sequence shown here is derived from an EMBL/GenBank/DDBJ whole genome shotgun (WGS) entry which is preliminary data.</text>
</comment>
<keyword evidence="2" id="KW-1185">Reference proteome</keyword>
<accession>A0ACC8X893</accession>
<dbReference type="EMBL" id="LJDB01000094">
    <property type="protein sequence ID" value="ONI38196.1"/>
    <property type="molecule type" value="Genomic_DNA"/>
</dbReference>
<gene>
    <name evidence="1" type="ORF">AN396_11285</name>
</gene>
<proteinExistence type="predicted"/>
<evidence type="ECO:0000313" key="2">
    <source>
        <dbReference type="Proteomes" id="UP000188605"/>
    </source>
</evidence>
<dbReference type="Proteomes" id="UP000188605">
    <property type="component" value="Unassembled WGS sequence"/>
</dbReference>
<sequence>MILDKIKDLLTTKLISRRSFLKSSAASGIALLGLTGCASEEEEIKTVEVITEEPVLKEEAPAQTVAPREKGTISRQTCPRNCYDTCSILSEVKDGRITHITGDPTNPITAGGLCAKMNHYLSWVYHADRVLYPMKRVGAKGEGKFEQITWDEALETIATKTKESVDKYGPETVLKYYFSGTLGFVHNYGMPHAFFNKVGASELATTVCSETGGATVPYTHGKNLGVDPEEIPNTKLYVSWGASEATTNVHGVKFIKQCKENGGKVVVINPIRTGVATFADMFIQIKPGTDGALALGVINYIIENNLQDQDYIDAYTIGYDELKTAVKEYTLEKVSEITGVPIEQIETFAKMYGEIKPSILRTGDGLQRNSNGSSMVRAITLLPPLVGTLGAGANSGYYYGTGGYWAPDAGPLTGKELLENPNRRTINMNELGKALTGGLETTKELPISTLMVFNSNPMAITQHGKLVREGLAREDLFTVVAEIFRTDTADYADILLPATTFFECEDVHQDYFGLYVRHNSPAIEPLGECKSNGDIFNAIAKKMGYTEPIFDMTNTEAVKACLQSETLVSQGITYDRLKENGWAKIAIDVPFGDKKFLTPSGKVEFYSEKLKEVGFHPVAEYVPTAESKDGSPELFEKYPLTLMTPHTKNLINSQMYNIAQIKDLMGEPVVYIHTDDASKRGIVDGDKVNVLNDRGSIVLIAKLTSTITKKGTVLSFSCPWPKLVEGGKSINEITSDRLSDMAGGSTYHTNLVQVTK</sequence>
<name>A0ACC8X893_9FIRM</name>